<dbReference type="Proteomes" id="UP001589758">
    <property type="component" value="Unassembled WGS sequence"/>
</dbReference>
<keyword evidence="12" id="KW-0902">Two-component regulatory system</keyword>
<dbReference type="InterPro" id="IPR050398">
    <property type="entry name" value="HssS/ArlS-like"/>
</dbReference>
<dbReference type="SMART" id="SM00387">
    <property type="entry name" value="HATPase_c"/>
    <property type="match status" value="1"/>
</dbReference>
<evidence type="ECO:0000256" key="9">
    <source>
        <dbReference type="ARBA" id="ARBA00022777"/>
    </source>
</evidence>
<evidence type="ECO:0000313" key="18">
    <source>
        <dbReference type="Proteomes" id="UP001589758"/>
    </source>
</evidence>
<dbReference type="EC" id="2.7.13.3" evidence="3"/>
<evidence type="ECO:0000256" key="2">
    <source>
        <dbReference type="ARBA" id="ARBA00004651"/>
    </source>
</evidence>
<keyword evidence="17" id="KW-0378">Hydrolase</keyword>
<dbReference type="PANTHER" id="PTHR45528">
    <property type="entry name" value="SENSOR HISTIDINE KINASE CPXA"/>
    <property type="match status" value="1"/>
</dbReference>
<dbReference type="EMBL" id="JBHLXE010000070">
    <property type="protein sequence ID" value="MFC0179687.1"/>
    <property type="molecule type" value="Genomic_DNA"/>
</dbReference>
<evidence type="ECO:0000256" key="4">
    <source>
        <dbReference type="ARBA" id="ARBA00022475"/>
    </source>
</evidence>
<evidence type="ECO:0000256" key="10">
    <source>
        <dbReference type="ARBA" id="ARBA00022840"/>
    </source>
</evidence>
<name>A0ABV6C9N2_9GAMM</name>
<evidence type="ECO:0000256" key="11">
    <source>
        <dbReference type="ARBA" id="ARBA00022989"/>
    </source>
</evidence>
<dbReference type="SMART" id="SM00304">
    <property type="entry name" value="HAMP"/>
    <property type="match status" value="1"/>
</dbReference>
<dbReference type="InterPro" id="IPR036890">
    <property type="entry name" value="HATPase_C_sf"/>
</dbReference>
<dbReference type="InterPro" id="IPR058126">
    <property type="entry name" value="CpxA-like_HATPase"/>
</dbReference>
<keyword evidence="11 14" id="KW-1133">Transmembrane helix</keyword>
<dbReference type="NCBIfam" id="NF007007">
    <property type="entry name" value="PRK09470.1"/>
    <property type="match status" value="1"/>
</dbReference>
<dbReference type="InterPro" id="IPR003661">
    <property type="entry name" value="HisK_dim/P_dom"/>
</dbReference>
<dbReference type="CDD" id="cd00082">
    <property type="entry name" value="HisKA"/>
    <property type="match status" value="1"/>
</dbReference>
<evidence type="ECO:0000313" key="17">
    <source>
        <dbReference type="EMBL" id="MFC0179687.1"/>
    </source>
</evidence>
<dbReference type="CDD" id="cd16949">
    <property type="entry name" value="HATPase_CpxA-like"/>
    <property type="match status" value="1"/>
</dbReference>
<organism evidence="17 18">
    <name type="scientific">Thorsellia kenyensis</name>
    <dbReference type="NCBI Taxonomy" id="1549888"/>
    <lineage>
        <taxon>Bacteria</taxon>
        <taxon>Pseudomonadati</taxon>
        <taxon>Pseudomonadota</taxon>
        <taxon>Gammaproteobacteria</taxon>
        <taxon>Enterobacterales</taxon>
        <taxon>Thorselliaceae</taxon>
        <taxon>Thorsellia</taxon>
    </lineage>
</organism>
<dbReference type="InterPro" id="IPR005467">
    <property type="entry name" value="His_kinase_dom"/>
</dbReference>
<dbReference type="SUPFAM" id="SSF158472">
    <property type="entry name" value="HAMP domain-like"/>
    <property type="match status" value="1"/>
</dbReference>
<dbReference type="PANTHER" id="PTHR45528:SF1">
    <property type="entry name" value="SENSOR HISTIDINE KINASE CPXA"/>
    <property type="match status" value="1"/>
</dbReference>
<evidence type="ECO:0000256" key="13">
    <source>
        <dbReference type="ARBA" id="ARBA00023136"/>
    </source>
</evidence>
<keyword evidence="5" id="KW-0597">Phosphoprotein</keyword>
<keyword evidence="7 14" id="KW-0812">Transmembrane</keyword>
<feature type="domain" description="HAMP" evidence="16">
    <location>
        <begin position="184"/>
        <end position="237"/>
    </location>
</feature>
<evidence type="ECO:0000256" key="5">
    <source>
        <dbReference type="ARBA" id="ARBA00022553"/>
    </source>
</evidence>
<dbReference type="InterPro" id="IPR036097">
    <property type="entry name" value="HisK_dim/P_sf"/>
</dbReference>
<keyword evidence="4" id="KW-1003">Cell membrane</keyword>
<feature type="domain" description="Histidine kinase" evidence="15">
    <location>
        <begin position="245"/>
        <end position="455"/>
    </location>
</feature>
<keyword evidence="18" id="KW-1185">Reference proteome</keyword>
<dbReference type="InterPro" id="IPR004358">
    <property type="entry name" value="Sig_transdc_His_kin-like_C"/>
</dbReference>
<comment type="catalytic activity">
    <reaction evidence="1">
        <text>ATP + protein L-histidine = ADP + protein N-phospho-L-histidine.</text>
        <dbReference type="EC" id="2.7.13.3"/>
    </reaction>
</comment>
<dbReference type="Pfam" id="PF00512">
    <property type="entry name" value="HisKA"/>
    <property type="match status" value="1"/>
</dbReference>
<comment type="caution">
    <text evidence="17">The sequence shown here is derived from an EMBL/GenBank/DDBJ whole genome shotgun (WGS) entry which is preliminary data.</text>
</comment>
<evidence type="ECO:0000256" key="14">
    <source>
        <dbReference type="SAM" id="Phobius"/>
    </source>
</evidence>
<dbReference type="PRINTS" id="PR00344">
    <property type="entry name" value="BCTRLSENSOR"/>
</dbReference>
<dbReference type="InterPro" id="IPR032404">
    <property type="entry name" value="CpxA_peri"/>
</dbReference>
<proteinExistence type="predicted"/>
<feature type="transmembrane region" description="Helical" evidence="14">
    <location>
        <begin position="165"/>
        <end position="184"/>
    </location>
</feature>
<dbReference type="SMART" id="SM00388">
    <property type="entry name" value="HisKA"/>
    <property type="match status" value="1"/>
</dbReference>
<protein>
    <recommendedName>
        <fullName evidence="3">histidine kinase</fullName>
        <ecNumber evidence="3">2.7.13.3</ecNumber>
    </recommendedName>
</protein>
<dbReference type="Pfam" id="PF00672">
    <property type="entry name" value="HAMP"/>
    <property type="match status" value="1"/>
</dbReference>
<evidence type="ECO:0000256" key="3">
    <source>
        <dbReference type="ARBA" id="ARBA00012438"/>
    </source>
</evidence>
<dbReference type="GO" id="GO:0016301">
    <property type="term" value="F:kinase activity"/>
    <property type="evidence" value="ECO:0007669"/>
    <property type="project" value="UniProtKB-KW"/>
</dbReference>
<evidence type="ECO:0000256" key="6">
    <source>
        <dbReference type="ARBA" id="ARBA00022679"/>
    </source>
</evidence>
<dbReference type="SUPFAM" id="SSF55874">
    <property type="entry name" value="ATPase domain of HSP90 chaperone/DNA topoisomerase II/histidine kinase"/>
    <property type="match status" value="1"/>
</dbReference>
<accession>A0ABV6C9N2</accession>
<dbReference type="Pfam" id="PF16527">
    <property type="entry name" value="CpxA_peri"/>
    <property type="match status" value="1"/>
</dbReference>
<evidence type="ECO:0000256" key="1">
    <source>
        <dbReference type="ARBA" id="ARBA00000085"/>
    </source>
</evidence>
<dbReference type="Gene3D" id="3.30.565.10">
    <property type="entry name" value="Histidine kinase-like ATPase, C-terminal domain"/>
    <property type="match status" value="1"/>
</dbReference>
<gene>
    <name evidence="17" type="primary">cpxA</name>
    <name evidence="17" type="ORF">ACFFIT_06245</name>
</gene>
<dbReference type="GO" id="GO:0016787">
    <property type="term" value="F:hydrolase activity"/>
    <property type="evidence" value="ECO:0007669"/>
    <property type="project" value="UniProtKB-KW"/>
</dbReference>
<dbReference type="Gene3D" id="3.30.450.210">
    <property type="entry name" value="Two-component sensor protein CpxA, periplasmic domain"/>
    <property type="match status" value="1"/>
</dbReference>
<feature type="transmembrane region" description="Helical" evidence="14">
    <location>
        <begin position="6"/>
        <end position="27"/>
    </location>
</feature>
<dbReference type="PROSITE" id="PS50885">
    <property type="entry name" value="HAMP"/>
    <property type="match status" value="1"/>
</dbReference>
<evidence type="ECO:0000256" key="8">
    <source>
        <dbReference type="ARBA" id="ARBA00022741"/>
    </source>
</evidence>
<dbReference type="CDD" id="cd06225">
    <property type="entry name" value="HAMP"/>
    <property type="match status" value="1"/>
</dbReference>
<keyword evidence="6" id="KW-0808">Transferase</keyword>
<keyword evidence="9 17" id="KW-0418">Kinase</keyword>
<sequence>MFNHLSARIFAIFWFTVVLVVLMVLFVPKLDMRNIKTIEEEENTTGSLMVQRLEATLDEQPNNQPFWTEKLARIVNSVKLPEVNLFLVNSEGLLIGAKRTDVELIRHFIGVSNDVESPKKKRYDKRELIGPFLVNDENDVYLLYMIRQISDSQSAFLSQLFDDPILLLLVIMLVSTPLLLWLSWSLAKPARRLKLAADKVAQGDLSIRPELESGPVEFFAAGRSFNHMVQSLEKMMNVQHRLLSDISHELRTPLTRLQLASALMRRKNGETEELNRIEMETMRLDLMINDLLELSRKQYSEELSREEITAQELWHNVIDDAKFEAEQKNKCLVLTSDIGDWMIYGVLNALESAIENIIRNALRYSYGKIEVGFASDGKEIIITVDDDGPGVKENELEHLFRPFYRTDEARDRESGGKGLGLAIVEAVVEQHNGRVKAEKSHLGGLRMTVVLPIYEPVPA</sequence>
<dbReference type="InterPro" id="IPR058125">
    <property type="entry name" value="CpxA"/>
</dbReference>
<evidence type="ECO:0000256" key="7">
    <source>
        <dbReference type="ARBA" id="ARBA00022692"/>
    </source>
</evidence>
<dbReference type="SUPFAM" id="SSF47384">
    <property type="entry name" value="Homodimeric domain of signal transducing histidine kinase"/>
    <property type="match status" value="1"/>
</dbReference>
<dbReference type="Gene3D" id="1.10.287.130">
    <property type="match status" value="1"/>
</dbReference>
<reference evidence="17 18" key="1">
    <citation type="submission" date="2024-09" db="EMBL/GenBank/DDBJ databases">
        <authorList>
            <person name="Sun Q."/>
            <person name="Mori K."/>
        </authorList>
    </citation>
    <scope>NUCLEOTIDE SEQUENCE [LARGE SCALE GENOMIC DNA]</scope>
    <source>
        <strain evidence="17 18">CCM 8545</strain>
    </source>
</reference>
<comment type="subcellular location">
    <subcellularLocation>
        <location evidence="2">Cell membrane</location>
        <topology evidence="2">Multi-pass membrane protein</topology>
    </subcellularLocation>
</comment>
<dbReference type="RefSeq" id="WP_385876788.1">
    <property type="nucleotide sequence ID" value="NZ_JBHLXE010000070.1"/>
</dbReference>
<keyword evidence="8" id="KW-0547">Nucleotide-binding</keyword>
<dbReference type="InterPro" id="IPR003660">
    <property type="entry name" value="HAMP_dom"/>
</dbReference>
<dbReference type="Pfam" id="PF02518">
    <property type="entry name" value="HATPase_c"/>
    <property type="match status" value="1"/>
</dbReference>
<keyword evidence="10" id="KW-0067">ATP-binding</keyword>
<evidence type="ECO:0000259" key="16">
    <source>
        <dbReference type="PROSITE" id="PS50885"/>
    </source>
</evidence>
<dbReference type="PROSITE" id="PS50109">
    <property type="entry name" value="HIS_KIN"/>
    <property type="match status" value="1"/>
</dbReference>
<evidence type="ECO:0000259" key="15">
    <source>
        <dbReference type="PROSITE" id="PS50109"/>
    </source>
</evidence>
<evidence type="ECO:0000256" key="12">
    <source>
        <dbReference type="ARBA" id="ARBA00023012"/>
    </source>
</evidence>
<keyword evidence="13 14" id="KW-0472">Membrane</keyword>
<dbReference type="InterPro" id="IPR003594">
    <property type="entry name" value="HATPase_dom"/>
</dbReference>
<dbReference type="InterPro" id="IPR038515">
    <property type="entry name" value="CpxA_peri_sf"/>
</dbReference>